<name>A0A7J7KUN3_9MAGN</name>
<dbReference type="Proteomes" id="UP000541444">
    <property type="component" value="Unassembled WGS sequence"/>
</dbReference>
<keyword evidence="2" id="KW-1185">Reference proteome</keyword>
<comment type="caution">
    <text evidence="1">The sequence shown here is derived from an EMBL/GenBank/DDBJ whole genome shotgun (WGS) entry which is preliminary data.</text>
</comment>
<gene>
    <name evidence="1" type="ORF">GIB67_005079</name>
</gene>
<accession>A0A7J7KUN3</accession>
<dbReference type="EMBL" id="JACGCM010002892">
    <property type="protein sequence ID" value="KAF6134069.1"/>
    <property type="molecule type" value="Genomic_DNA"/>
</dbReference>
<organism evidence="1 2">
    <name type="scientific">Kingdonia uniflora</name>
    <dbReference type="NCBI Taxonomy" id="39325"/>
    <lineage>
        <taxon>Eukaryota</taxon>
        <taxon>Viridiplantae</taxon>
        <taxon>Streptophyta</taxon>
        <taxon>Embryophyta</taxon>
        <taxon>Tracheophyta</taxon>
        <taxon>Spermatophyta</taxon>
        <taxon>Magnoliopsida</taxon>
        <taxon>Ranunculales</taxon>
        <taxon>Circaeasteraceae</taxon>
        <taxon>Kingdonia</taxon>
    </lineage>
</organism>
<evidence type="ECO:0000313" key="1">
    <source>
        <dbReference type="EMBL" id="KAF6134069.1"/>
    </source>
</evidence>
<evidence type="ECO:0000313" key="2">
    <source>
        <dbReference type="Proteomes" id="UP000541444"/>
    </source>
</evidence>
<reference evidence="1 2" key="1">
    <citation type="journal article" date="2020" name="IScience">
        <title>Genome Sequencing of the Endangered Kingdonia uniflora (Circaeasteraceae, Ranunculales) Reveals Potential Mechanisms of Evolutionary Specialization.</title>
        <authorList>
            <person name="Sun Y."/>
            <person name="Deng T."/>
            <person name="Zhang A."/>
            <person name="Moore M.J."/>
            <person name="Landis J.B."/>
            <person name="Lin N."/>
            <person name="Zhang H."/>
            <person name="Zhang X."/>
            <person name="Huang J."/>
            <person name="Zhang X."/>
            <person name="Sun H."/>
            <person name="Wang H."/>
        </authorList>
    </citation>
    <scope>NUCLEOTIDE SEQUENCE [LARGE SCALE GENOMIC DNA]</scope>
    <source>
        <strain evidence="1">TB1705</strain>
        <tissue evidence="1">Leaf</tissue>
    </source>
</reference>
<sequence>MLINNFIGFLGLKYSASRRTLVIEVLMIKLTICCFYRLCLYDCRFVVLLHMLSTYDL</sequence>
<protein>
    <submittedName>
        <fullName evidence="1">Uncharacterized protein</fullName>
    </submittedName>
</protein>
<proteinExistence type="predicted"/>
<dbReference type="AlphaFoldDB" id="A0A7J7KUN3"/>